<evidence type="ECO:0000256" key="3">
    <source>
        <dbReference type="ARBA" id="ARBA00023098"/>
    </source>
</evidence>
<dbReference type="InterPro" id="IPR002641">
    <property type="entry name" value="PNPLA_dom"/>
</dbReference>
<sequence>MKYSFACILLLLTLFSQAQPPTPSARPKIGVTLSGGGAKGLAHIGILKAIDSAGLNVDYITGTSMGSIIGSLYAVGYSADSIEKIASSIDWDLLLSNQSSLRSIFMEEKEEYSKYVIELPWVNHRFRLPSGVLQGQELWLKFSELFFPVYNQKDFSNFSIPFRCIGTDVGTGEAVVMHQGEIISAIRSSMAIPSVFTAVEFNGKKLIDGGLVRNFPVKDVKEMGADFVIGSNVATGLMPSEKVRNALQILLQVAFFREAEDNKKEVAQCDIYVPFKMEKFTMGSFGDSKELMELGIEEGRKLYPRFKHLADSLNAIYGPLPPRVNRLPNVHGVVISSHEVHGVDRTSAEFFIHTMNFELNQFYTARKLANMVRQAYGTRYYSRVTYSLVPQPDGSSKIIFDVTEYPLTFAKLGLHYNRFTGVGLIANITARNFFTPNSRSLVSVNIGETFRIRGEHLQYLGRLKNVAVITDAQYDNFDIGTYSESKQDGLYNLNFFKLGTKLQFSAKRSFTVGAGGRFEWVKYNPKISSETEFKGSKKFFTPFAYLSHNSLDKSIFPKRGVKLDVEAGWVAPQNSRIRFYENGVQIPPDLIPVSDQSFYRSTVNLESYTPLAKRTTVLFSVQAGANFNYSDNVLNEFVIGGLVKTFRNQITFAGLPEGAEYSASTAALQAGLRYQVFNNTYLTGRANVLFNNFVESSSFFAVRDFFSGYALTFSYNFALGPLEISAMYCDQTRKIQSYVNLGIPF</sequence>
<feature type="signal peptide" evidence="5">
    <location>
        <begin position="1"/>
        <end position="18"/>
    </location>
</feature>
<dbReference type="GO" id="GO:0016787">
    <property type="term" value="F:hydrolase activity"/>
    <property type="evidence" value="ECO:0007669"/>
    <property type="project" value="UniProtKB-UniRule"/>
</dbReference>
<dbReference type="RefSeq" id="WP_119050714.1">
    <property type="nucleotide sequence ID" value="NZ_CP032157.1"/>
</dbReference>
<dbReference type="KEGG" id="pseg:D3H65_12925"/>
<accession>A0A3B7MWS6</accession>
<dbReference type="AlphaFoldDB" id="A0A3B7MWS6"/>
<feature type="short sequence motif" description="GXGXXG" evidence="4">
    <location>
        <begin position="35"/>
        <end position="40"/>
    </location>
</feature>
<feature type="chain" id="PRO_5017643690" description="PNPLA domain-containing protein" evidence="5">
    <location>
        <begin position="19"/>
        <end position="745"/>
    </location>
</feature>
<feature type="short sequence motif" description="GXSXG" evidence="4">
    <location>
        <begin position="62"/>
        <end position="66"/>
    </location>
</feature>
<dbReference type="Gene3D" id="2.40.160.50">
    <property type="entry name" value="membrane protein fhac: a member of the omp85/tpsb transporter family"/>
    <property type="match status" value="1"/>
</dbReference>
<dbReference type="OrthoDB" id="9770965at2"/>
<dbReference type="GO" id="GO:0016042">
    <property type="term" value="P:lipid catabolic process"/>
    <property type="evidence" value="ECO:0007669"/>
    <property type="project" value="UniProtKB-UniRule"/>
</dbReference>
<keyword evidence="8" id="KW-1185">Reference proteome</keyword>
<dbReference type="PROSITE" id="PS51635">
    <property type="entry name" value="PNPLA"/>
    <property type="match status" value="1"/>
</dbReference>
<dbReference type="SUPFAM" id="SSF52151">
    <property type="entry name" value="FabD/lysophospholipase-like"/>
    <property type="match status" value="1"/>
</dbReference>
<dbReference type="Pfam" id="PF01734">
    <property type="entry name" value="Patatin"/>
    <property type="match status" value="1"/>
</dbReference>
<evidence type="ECO:0000259" key="6">
    <source>
        <dbReference type="PROSITE" id="PS51635"/>
    </source>
</evidence>
<reference evidence="7 8" key="1">
    <citation type="submission" date="2018-09" db="EMBL/GenBank/DDBJ databases">
        <title>Genome sequencing of strain 6GH32-13.</title>
        <authorList>
            <person name="Weon H.-Y."/>
            <person name="Heo J."/>
            <person name="Kwon S.-W."/>
        </authorList>
    </citation>
    <scope>NUCLEOTIDE SEQUENCE [LARGE SCALE GENOMIC DNA]</scope>
    <source>
        <strain evidence="7 8">5GH32-13</strain>
    </source>
</reference>
<evidence type="ECO:0000256" key="5">
    <source>
        <dbReference type="SAM" id="SignalP"/>
    </source>
</evidence>
<dbReference type="InterPro" id="IPR043864">
    <property type="entry name" value="Omp85-like_dom"/>
</dbReference>
<dbReference type="PANTHER" id="PTHR14226:SF76">
    <property type="entry name" value="NTE FAMILY PROTEIN RSSA"/>
    <property type="match status" value="1"/>
</dbReference>
<evidence type="ECO:0000313" key="7">
    <source>
        <dbReference type="EMBL" id="AXY74831.1"/>
    </source>
</evidence>
<dbReference type="PANTHER" id="PTHR14226">
    <property type="entry name" value="NEUROPATHY TARGET ESTERASE/SWISS CHEESE D.MELANOGASTER"/>
    <property type="match status" value="1"/>
</dbReference>
<proteinExistence type="predicted"/>
<dbReference type="InterPro" id="IPR050301">
    <property type="entry name" value="NTE"/>
</dbReference>
<evidence type="ECO:0000256" key="2">
    <source>
        <dbReference type="ARBA" id="ARBA00022963"/>
    </source>
</evidence>
<dbReference type="Proteomes" id="UP000263900">
    <property type="component" value="Chromosome"/>
</dbReference>
<protein>
    <recommendedName>
        <fullName evidence="6">PNPLA domain-containing protein</fullName>
    </recommendedName>
</protein>
<evidence type="ECO:0000256" key="1">
    <source>
        <dbReference type="ARBA" id="ARBA00022801"/>
    </source>
</evidence>
<dbReference type="CDD" id="cd07205">
    <property type="entry name" value="Pat_PNPLA6_PNPLA7_NTE1_like"/>
    <property type="match status" value="1"/>
</dbReference>
<feature type="domain" description="PNPLA" evidence="6">
    <location>
        <begin position="31"/>
        <end position="221"/>
    </location>
</feature>
<dbReference type="Gene3D" id="3.40.1090.10">
    <property type="entry name" value="Cytosolic phospholipase A2 catalytic domain"/>
    <property type="match status" value="2"/>
</dbReference>
<keyword evidence="2 4" id="KW-0442">Lipid degradation</keyword>
<name>A0A3B7MWS6_9BACT</name>
<keyword evidence="5" id="KW-0732">Signal</keyword>
<dbReference type="InterPro" id="IPR016035">
    <property type="entry name" value="Acyl_Trfase/lysoPLipase"/>
</dbReference>
<keyword evidence="1 4" id="KW-0378">Hydrolase</keyword>
<feature type="short sequence motif" description="DGA/G" evidence="4">
    <location>
        <begin position="208"/>
        <end position="210"/>
    </location>
</feature>
<evidence type="ECO:0000313" key="8">
    <source>
        <dbReference type="Proteomes" id="UP000263900"/>
    </source>
</evidence>
<feature type="active site" description="Proton acceptor" evidence="4">
    <location>
        <position position="208"/>
    </location>
</feature>
<evidence type="ECO:0000256" key="4">
    <source>
        <dbReference type="PROSITE-ProRule" id="PRU01161"/>
    </source>
</evidence>
<dbReference type="EMBL" id="CP032157">
    <property type="protein sequence ID" value="AXY74831.1"/>
    <property type="molecule type" value="Genomic_DNA"/>
</dbReference>
<dbReference type="Pfam" id="PF19143">
    <property type="entry name" value="Omp85_2"/>
    <property type="match status" value="1"/>
</dbReference>
<gene>
    <name evidence="7" type="ORF">D3H65_12925</name>
</gene>
<keyword evidence="3 4" id="KW-0443">Lipid metabolism</keyword>
<organism evidence="7 8">
    <name type="scientific">Paraflavitalea soli</name>
    <dbReference type="NCBI Taxonomy" id="2315862"/>
    <lineage>
        <taxon>Bacteria</taxon>
        <taxon>Pseudomonadati</taxon>
        <taxon>Bacteroidota</taxon>
        <taxon>Chitinophagia</taxon>
        <taxon>Chitinophagales</taxon>
        <taxon>Chitinophagaceae</taxon>
        <taxon>Paraflavitalea</taxon>
    </lineage>
</organism>
<feature type="active site" description="Nucleophile" evidence="4">
    <location>
        <position position="64"/>
    </location>
</feature>